<name>B9XRV8_PEDPL</name>
<evidence type="ECO:0000313" key="2">
    <source>
        <dbReference type="EMBL" id="EEF57417.1"/>
    </source>
</evidence>
<dbReference type="EMBL" id="ABOX02000069">
    <property type="protein sequence ID" value="EEF57417.1"/>
    <property type="molecule type" value="Genomic_DNA"/>
</dbReference>
<dbReference type="STRING" id="320771.Cflav_PD0262"/>
<proteinExistence type="predicted"/>
<evidence type="ECO:0000259" key="1">
    <source>
        <dbReference type="Pfam" id="PF09413"/>
    </source>
</evidence>
<keyword evidence="3" id="KW-1185">Reference proteome</keyword>
<protein>
    <recommendedName>
        <fullName evidence="1">DUF2007 domain-containing protein</fullName>
    </recommendedName>
</protein>
<gene>
    <name evidence="2" type="ORF">Cflav_PD0262</name>
</gene>
<evidence type="ECO:0000313" key="3">
    <source>
        <dbReference type="Proteomes" id="UP000003688"/>
    </source>
</evidence>
<dbReference type="Pfam" id="PF09413">
    <property type="entry name" value="DUF2007"/>
    <property type="match status" value="1"/>
</dbReference>
<comment type="caution">
    <text evidence="2">The sequence shown here is derived from an EMBL/GenBank/DDBJ whole genome shotgun (WGS) entry which is preliminary data.</text>
</comment>
<dbReference type="InterPro" id="IPR018551">
    <property type="entry name" value="DUF2007"/>
</dbReference>
<accession>B9XRV8</accession>
<organism evidence="2 3">
    <name type="scientific">Pedosphaera parvula (strain Ellin514)</name>
    <dbReference type="NCBI Taxonomy" id="320771"/>
    <lineage>
        <taxon>Bacteria</taxon>
        <taxon>Pseudomonadati</taxon>
        <taxon>Verrucomicrobiota</taxon>
        <taxon>Pedosphaerae</taxon>
        <taxon>Pedosphaerales</taxon>
        <taxon>Pedosphaeraceae</taxon>
        <taxon>Pedosphaera</taxon>
    </lineage>
</organism>
<sequence length="74" mass="7945">MELVTIFRAFNAVEAQLVRSRLDAANFHAVVTHELSALSMDGYALAVGGILVQVPAEEASEAKEFLKASDEPQA</sequence>
<dbReference type="AlphaFoldDB" id="B9XRV8"/>
<dbReference type="Proteomes" id="UP000003688">
    <property type="component" value="Unassembled WGS sequence"/>
</dbReference>
<dbReference type="RefSeq" id="WP_007418541.1">
    <property type="nucleotide sequence ID" value="NZ_ABOX02000069.1"/>
</dbReference>
<dbReference type="Gene3D" id="3.30.70.790">
    <property type="entry name" value="UreE, C-terminal domain"/>
    <property type="match status" value="1"/>
</dbReference>
<feature type="domain" description="DUF2007" evidence="1">
    <location>
        <begin position="4"/>
        <end position="67"/>
    </location>
</feature>
<reference evidence="2 3" key="1">
    <citation type="journal article" date="2011" name="J. Bacteriol.">
        <title>Genome sequence of 'Pedosphaera parvula' Ellin514, an aerobic Verrucomicrobial isolate from pasture soil.</title>
        <authorList>
            <person name="Kant R."/>
            <person name="van Passel M.W."/>
            <person name="Sangwan P."/>
            <person name="Palva A."/>
            <person name="Lucas S."/>
            <person name="Copeland A."/>
            <person name="Lapidus A."/>
            <person name="Glavina Del Rio T."/>
            <person name="Dalin E."/>
            <person name="Tice H."/>
            <person name="Bruce D."/>
            <person name="Goodwin L."/>
            <person name="Pitluck S."/>
            <person name="Chertkov O."/>
            <person name="Larimer F.W."/>
            <person name="Land M.L."/>
            <person name="Hauser L."/>
            <person name="Brettin T.S."/>
            <person name="Detter J.C."/>
            <person name="Han S."/>
            <person name="de Vos W.M."/>
            <person name="Janssen P.H."/>
            <person name="Smidt H."/>
        </authorList>
    </citation>
    <scope>NUCLEOTIDE SEQUENCE [LARGE SCALE GENOMIC DNA]</scope>
    <source>
        <strain evidence="2 3">Ellin514</strain>
    </source>
</reference>